<protein>
    <submittedName>
        <fullName evidence="1">Uncharacterized protein</fullName>
    </submittedName>
</protein>
<organism evidence="1">
    <name type="scientific">uncultured Caudovirales phage</name>
    <dbReference type="NCBI Taxonomy" id="2100421"/>
    <lineage>
        <taxon>Viruses</taxon>
        <taxon>Duplodnaviria</taxon>
        <taxon>Heunggongvirae</taxon>
        <taxon>Uroviricota</taxon>
        <taxon>Caudoviricetes</taxon>
        <taxon>Peduoviridae</taxon>
        <taxon>Maltschvirus</taxon>
        <taxon>Maltschvirus maltsch</taxon>
    </lineage>
</organism>
<gene>
    <name evidence="1" type="ORF">UFOVP1655_232</name>
</gene>
<accession>A0A6J5T8I6</accession>
<dbReference type="EMBL" id="LR797523">
    <property type="protein sequence ID" value="CAB4222787.1"/>
    <property type="molecule type" value="Genomic_DNA"/>
</dbReference>
<name>A0A6J5T8I6_9CAUD</name>
<reference evidence="1" key="1">
    <citation type="submission" date="2020-05" db="EMBL/GenBank/DDBJ databases">
        <authorList>
            <person name="Chiriac C."/>
            <person name="Salcher M."/>
            <person name="Ghai R."/>
            <person name="Kavagutti S V."/>
        </authorList>
    </citation>
    <scope>NUCLEOTIDE SEQUENCE</scope>
</reference>
<proteinExistence type="predicted"/>
<evidence type="ECO:0000313" key="1">
    <source>
        <dbReference type="EMBL" id="CAB4222787.1"/>
    </source>
</evidence>
<sequence>MSNKIVFKRSAVAGKIPTVGDLSLGEIALNTYDGKAYIKQDNGTQSIIQLGSTAADLGVISNTFVGTGSQTVFILSRSPMTSEYTFITINGLIQESSSYSVSSTTLTFSTAPDLNDSIEVRILYGNSASISLRDYKKYIFNIIYSTSTITGTDSNGYLLVYDVGYVDVYQNGIRLVEGDDYIANTGTSIALTLSVNNTDTIEVLSYGRAYIADTIPIIITATTANTIIDSYSTSLYRSAKYDIQISDNTGYHVIEIRSLHDSSNSYITQYGEMYTAGSLGTFSANTVSGNTNLYFTPTAGTSEVTFNRTLLTVGTY</sequence>